<dbReference type="SFLD" id="SFLDS00019">
    <property type="entry name" value="Glutathione_Transferase_(cytos"/>
    <property type="match status" value="1"/>
</dbReference>
<accession>A0A0K6H540</accession>
<dbReference type="CDD" id="cd03048">
    <property type="entry name" value="GST_N_Ure2p_like"/>
    <property type="match status" value="1"/>
</dbReference>
<evidence type="ECO:0000259" key="2">
    <source>
        <dbReference type="PROSITE" id="PS50405"/>
    </source>
</evidence>
<evidence type="ECO:0000313" key="3">
    <source>
        <dbReference type="EMBL" id="CUA86031.1"/>
    </source>
</evidence>
<reference evidence="4" key="1">
    <citation type="submission" date="2015-08" db="EMBL/GenBank/DDBJ databases">
        <authorList>
            <person name="Varghese N."/>
        </authorList>
    </citation>
    <scope>NUCLEOTIDE SEQUENCE [LARGE SCALE GENOMIC DNA]</scope>
    <source>
        <strain evidence="4">DSM 17901</strain>
    </source>
</reference>
<dbReference type="InterPro" id="IPR010987">
    <property type="entry name" value="Glutathione-S-Trfase_C-like"/>
</dbReference>
<dbReference type="GO" id="GO:0016740">
    <property type="term" value="F:transferase activity"/>
    <property type="evidence" value="ECO:0007669"/>
    <property type="project" value="UniProtKB-KW"/>
</dbReference>
<dbReference type="Pfam" id="PF00043">
    <property type="entry name" value="GST_C"/>
    <property type="match status" value="1"/>
</dbReference>
<feature type="domain" description="GST C-terminal" evidence="2">
    <location>
        <begin position="108"/>
        <end position="234"/>
    </location>
</feature>
<dbReference type="InterPro" id="IPR004046">
    <property type="entry name" value="GST_C"/>
</dbReference>
<evidence type="ECO:0000259" key="1">
    <source>
        <dbReference type="PROSITE" id="PS50404"/>
    </source>
</evidence>
<dbReference type="AlphaFoldDB" id="A0A0K6H540"/>
<feature type="domain" description="GST N-terminal" evidence="1">
    <location>
        <begin position="18"/>
        <end position="105"/>
    </location>
</feature>
<dbReference type="SFLD" id="SFLDG01151">
    <property type="entry name" value="Main.2:_Nu-like"/>
    <property type="match status" value="1"/>
</dbReference>
<dbReference type="SUPFAM" id="SSF52833">
    <property type="entry name" value="Thioredoxin-like"/>
    <property type="match status" value="1"/>
</dbReference>
<dbReference type="InterPro" id="IPR036249">
    <property type="entry name" value="Thioredoxin-like_sf"/>
</dbReference>
<dbReference type="PANTHER" id="PTHR44051">
    <property type="entry name" value="GLUTATHIONE S-TRANSFERASE-RELATED"/>
    <property type="match status" value="1"/>
</dbReference>
<proteinExistence type="predicted"/>
<keyword evidence="3" id="KW-0808">Transferase</keyword>
<dbReference type="PROSITE" id="PS50404">
    <property type="entry name" value="GST_NTER"/>
    <property type="match status" value="1"/>
</dbReference>
<dbReference type="InterPro" id="IPR040079">
    <property type="entry name" value="Glutathione_S-Trfase"/>
</dbReference>
<organism evidence="3 4">
    <name type="scientific">Gulbenkiania indica</name>
    <dbReference type="NCBI Taxonomy" id="375574"/>
    <lineage>
        <taxon>Bacteria</taxon>
        <taxon>Pseudomonadati</taxon>
        <taxon>Pseudomonadota</taxon>
        <taxon>Betaproteobacteria</taxon>
        <taxon>Neisseriales</taxon>
        <taxon>Chromobacteriaceae</taxon>
        <taxon>Gulbenkiania</taxon>
    </lineage>
</organism>
<dbReference type="STRING" id="375574.GCA_001418035_02332"/>
<keyword evidence="4" id="KW-1185">Reference proteome</keyword>
<name>A0A0K6H540_9NEIS</name>
<sequence>MTDLSAFPITRKWPARHPDRLQLYSLPTPNGVKVSIMLEETGLPYEAHRVSFDTGDQLTPEFLSLNPNNKIPAILDPDGPGGRPLALFESGAILLYLADKTGRFLPEEPAARYETLQWLMFQMGGVGPMFGQLGFFHKFAGKAYEDKRPRDRYVAESRRLLSVLEGRLKGRDWIMGRDYTIADIAILPWVRNLVGFYEAGDLVGFDDFAEVRRVLGAFVARPAVARGLEIPAAD</sequence>
<dbReference type="CDD" id="cd03178">
    <property type="entry name" value="GST_C_Ure2p_like"/>
    <property type="match status" value="1"/>
</dbReference>
<gene>
    <name evidence="3" type="ORF">Ga0061063_2556</name>
</gene>
<dbReference type="Pfam" id="PF13409">
    <property type="entry name" value="GST_N_2"/>
    <property type="match status" value="1"/>
</dbReference>
<dbReference type="SFLD" id="SFLDG00358">
    <property type="entry name" value="Main_(cytGST)"/>
    <property type="match status" value="1"/>
</dbReference>
<dbReference type="OrthoDB" id="81087at2"/>
<dbReference type="EMBL" id="CYHA01000007">
    <property type="protein sequence ID" value="CUA86031.1"/>
    <property type="molecule type" value="Genomic_DNA"/>
</dbReference>
<evidence type="ECO:0000313" key="4">
    <source>
        <dbReference type="Proteomes" id="UP000243535"/>
    </source>
</evidence>
<dbReference type="InterPro" id="IPR004045">
    <property type="entry name" value="Glutathione_S-Trfase_N"/>
</dbReference>
<dbReference type="RefSeq" id="WP_055434408.1">
    <property type="nucleotide sequence ID" value="NZ_LION01000007.1"/>
</dbReference>
<dbReference type="InterPro" id="IPR036282">
    <property type="entry name" value="Glutathione-S-Trfase_C_sf"/>
</dbReference>
<dbReference type="Gene3D" id="3.40.30.10">
    <property type="entry name" value="Glutaredoxin"/>
    <property type="match status" value="1"/>
</dbReference>
<dbReference type="PANTHER" id="PTHR44051:SF19">
    <property type="entry name" value="DISULFIDE-BOND OXIDOREDUCTASE YFCG"/>
    <property type="match status" value="1"/>
</dbReference>
<dbReference type="SUPFAM" id="SSF47616">
    <property type="entry name" value="GST C-terminal domain-like"/>
    <property type="match status" value="1"/>
</dbReference>
<dbReference type="PROSITE" id="PS50405">
    <property type="entry name" value="GST_CTER"/>
    <property type="match status" value="1"/>
</dbReference>
<dbReference type="Gene3D" id="1.20.1050.10">
    <property type="match status" value="1"/>
</dbReference>
<dbReference type="Proteomes" id="UP000243535">
    <property type="component" value="Unassembled WGS sequence"/>
</dbReference>
<protein>
    <submittedName>
        <fullName evidence="3">Glutathione S-transferase</fullName>
    </submittedName>
</protein>